<proteinExistence type="predicted"/>
<evidence type="ECO:0000313" key="2">
    <source>
        <dbReference type="Proteomes" id="UP001223336"/>
    </source>
</evidence>
<organism evidence="1 2">
    <name type="scientific">Thiothrix subterranea</name>
    <dbReference type="NCBI Taxonomy" id="2735563"/>
    <lineage>
        <taxon>Bacteria</taxon>
        <taxon>Pseudomonadati</taxon>
        <taxon>Pseudomonadota</taxon>
        <taxon>Gammaproteobacteria</taxon>
        <taxon>Thiotrichales</taxon>
        <taxon>Thiotrichaceae</taxon>
        <taxon>Thiothrix</taxon>
    </lineage>
</organism>
<dbReference type="RefSeq" id="WP_308133148.1">
    <property type="nucleotide sequence ID" value="NZ_CP133197.1"/>
</dbReference>
<sequence length="50" mass="5741">MLLRTFHLRQSPSEHYTSNAGLALIGRCIKLSQLDGLMPKKFQRRRKEGG</sequence>
<dbReference type="Proteomes" id="UP001223336">
    <property type="component" value="Unassembled WGS sequence"/>
</dbReference>
<comment type="caution">
    <text evidence="1">The sequence shown here is derived from an EMBL/GenBank/DDBJ whole genome shotgun (WGS) entry which is preliminary data.</text>
</comment>
<keyword evidence="2" id="KW-1185">Reference proteome</keyword>
<accession>A0ABU0Y249</accession>
<name>A0ABU0Y249_9GAMM</name>
<dbReference type="EMBL" id="JAVFKN010000001">
    <property type="protein sequence ID" value="MDQ5766898.1"/>
    <property type="molecule type" value="Genomic_DNA"/>
</dbReference>
<evidence type="ECO:0008006" key="3">
    <source>
        <dbReference type="Google" id="ProtNLM"/>
    </source>
</evidence>
<gene>
    <name evidence="1" type="ORF">RCC75_00035</name>
</gene>
<evidence type="ECO:0000313" key="1">
    <source>
        <dbReference type="EMBL" id="MDQ5766898.1"/>
    </source>
</evidence>
<protein>
    <recommendedName>
        <fullName evidence="3">Transposase DDE domain-containing protein</fullName>
    </recommendedName>
</protein>
<reference evidence="1 2" key="1">
    <citation type="submission" date="2023-08" db="EMBL/GenBank/DDBJ databases">
        <title>New molecular markers tilS and rpoB for phylogenetic and monitoring studies of the genus Thiothrix biodiversity.</title>
        <authorList>
            <person name="Ravin N.V."/>
            <person name="Smolyakov D."/>
            <person name="Markov N.D."/>
            <person name="Beletsky A.V."/>
            <person name="Mardanov A.V."/>
            <person name="Rudenko T.S."/>
            <person name="Grabovich M.Y."/>
        </authorList>
    </citation>
    <scope>NUCLEOTIDE SEQUENCE [LARGE SCALE GENOMIC DNA]</scope>
    <source>
        <strain evidence="1 2">H33</strain>
    </source>
</reference>